<keyword evidence="3" id="KW-1185">Reference proteome</keyword>
<proteinExistence type="predicted"/>
<evidence type="ECO:0000313" key="2">
    <source>
        <dbReference type="EMBL" id="CDN89839.1"/>
    </source>
</evidence>
<gene>
    <name evidence="2" type="ORF">BN948_04279</name>
</gene>
<name>A0A1L1PQ66_HYDIT</name>
<evidence type="ECO:0000256" key="1">
    <source>
        <dbReference type="SAM" id="MobiDB-lite"/>
    </source>
</evidence>
<dbReference type="EMBL" id="CCAE010000055">
    <property type="protein sequence ID" value="CDN89839.1"/>
    <property type="molecule type" value="Genomic_DNA"/>
</dbReference>
<evidence type="ECO:0000313" key="3">
    <source>
        <dbReference type="Proteomes" id="UP000028878"/>
    </source>
</evidence>
<reference evidence="3" key="1">
    <citation type="submission" date="2014-11" db="EMBL/GenBank/DDBJ databases">
        <title>Draft genome sequence of Hydrogenophaga intermedia S1.</title>
        <authorList>
            <person name="Gan H.M."/>
            <person name="Chew T.H."/>
            <person name="Stolz A."/>
        </authorList>
    </citation>
    <scope>NUCLEOTIDE SEQUENCE [LARGE SCALE GENOMIC DNA]</scope>
    <source>
        <strain evidence="3">S1</strain>
    </source>
</reference>
<accession>A0A1L1PQ66</accession>
<dbReference type="Proteomes" id="UP000028878">
    <property type="component" value="Unassembled WGS sequence"/>
</dbReference>
<organism evidence="2 3">
    <name type="scientific">Hydrogenophaga intermedia</name>
    <dbReference type="NCBI Taxonomy" id="65786"/>
    <lineage>
        <taxon>Bacteria</taxon>
        <taxon>Pseudomonadati</taxon>
        <taxon>Pseudomonadota</taxon>
        <taxon>Betaproteobacteria</taxon>
        <taxon>Burkholderiales</taxon>
        <taxon>Comamonadaceae</taxon>
        <taxon>Hydrogenophaga</taxon>
    </lineage>
</organism>
<feature type="compositionally biased region" description="Basic and acidic residues" evidence="1">
    <location>
        <begin position="26"/>
        <end position="58"/>
    </location>
</feature>
<dbReference type="AlphaFoldDB" id="A0A1L1PQ66"/>
<protein>
    <submittedName>
        <fullName evidence="2">Uncharacterized protein</fullName>
    </submittedName>
</protein>
<sequence>MHSYEAYQATLDAGYELDRRHAEYVQAQRDHHDHANKSAEEARRSADEAQRLTEEATRVQDMQKAQNLRNDAEQLNARARQFEAAAQAHRANAIEFANKIADIDDQKSMFTPAAPAV</sequence>
<feature type="region of interest" description="Disordered" evidence="1">
    <location>
        <begin position="26"/>
        <end position="68"/>
    </location>
</feature>